<dbReference type="SUPFAM" id="SSF47090">
    <property type="entry name" value="PGBD-like"/>
    <property type="match status" value="1"/>
</dbReference>
<name>A0A2K9NFW0_9PROT</name>
<dbReference type="Pfam" id="PF08238">
    <property type="entry name" value="Sel1"/>
    <property type="match status" value="4"/>
</dbReference>
<dbReference type="SMART" id="SM00671">
    <property type="entry name" value="SEL1"/>
    <property type="match status" value="4"/>
</dbReference>
<dbReference type="Pfam" id="PF01471">
    <property type="entry name" value="PG_binding_1"/>
    <property type="match status" value="1"/>
</dbReference>
<dbReference type="InterPro" id="IPR006597">
    <property type="entry name" value="Sel1-like"/>
</dbReference>
<dbReference type="SUPFAM" id="SSF81901">
    <property type="entry name" value="HCP-like"/>
    <property type="match status" value="1"/>
</dbReference>
<dbReference type="InterPro" id="IPR050767">
    <property type="entry name" value="Sel1_AlgK"/>
</dbReference>
<evidence type="ECO:0000256" key="1">
    <source>
        <dbReference type="SAM" id="MobiDB-lite"/>
    </source>
</evidence>
<dbReference type="Proteomes" id="UP000234752">
    <property type="component" value="Chromosome eg_1"/>
</dbReference>
<dbReference type="InterPro" id="IPR011990">
    <property type="entry name" value="TPR-like_helical_dom_sf"/>
</dbReference>
<gene>
    <name evidence="3" type="ORF">C0V82_13465</name>
</gene>
<evidence type="ECO:0000313" key="4">
    <source>
        <dbReference type="Proteomes" id="UP000234752"/>
    </source>
</evidence>
<dbReference type="InterPro" id="IPR002477">
    <property type="entry name" value="Peptidoglycan-bd-like"/>
</dbReference>
<dbReference type="InterPro" id="IPR036365">
    <property type="entry name" value="PGBD-like_sf"/>
</dbReference>
<dbReference type="Gene3D" id="1.10.101.10">
    <property type="entry name" value="PGBD-like superfamily/PGBD"/>
    <property type="match status" value="1"/>
</dbReference>
<feature type="domain" description="Peptidoglycan binding-like" evidence="2">
    <location>
        <begin position="229"/>
        <end position="283"/>
    </location>
</feature>
<accession>A0A2K9NFW0</accession>
<proteinExistence type="predicted"/>
<dbReference type="OrthoDB" id="112232at2"/>
<organism evidence="3 4">
    <name type="scientific">Niveispirillum cyanobacteriorum</name>
    <dbReference type="NCBI Taxonomy" id="1612173"/>
    <lineage>
        <taxon>Bacteria</taxon>
        <taxon>Pseudomonadati</taxon>
        <taxon>Pseudomonadota</taxon>
        <taxon>Alphaproteobacteria</taxon>
        <taxon>Rhodospirillales</taxon>
        <taxon>Azospirillaceae</taxon>
        <taxon>Niveispirillum</taxon>
    </lineage>
</organism>
<feature type="region of interest" description="Disordered" evidence="1">
    <location>
        <begin position="184"/>
        <end position="205"/>
    </location>
</feature>
<reference evidence="3 4" key="1">
    <citation type="submission" date="2017-12" db="EMBL/GenBank/DDBJ databases">
        <title>Genomes of bacteria within cyanobacterial aggregates.</title>
        <authorList>
            <person name="Cai H."/>
        </authorList>
    </citation>
    <scope>NUCLEOTIDE SEQUENCE [LARGE SCALE GENOMIC DNA]</scope>
    <source>
        <strain evidence="3 4">TH16</strain>
    </source>
</reference>
<dbReference type="EMBL" id="CP025611">
    <property type="protein sequence ID" value="AUN31135.1"/>
    <property type="molecule type" value="Genomic_DNA"/>
</dbReference>
<protein>
    <recommendedName>
        <fullName evidence="2">Peptidoglycan binding-like domain-containing protein</fullName>
    </recommendedName>
</protein>
<dbReference type="PANTHER" id="PTHR11102">
    <property type="entry name" value="SEL-1-LIKE PROTEIN"/>
    <property type="match status" value="1"/>
</dbReference>
<evidence type="ECO:0000259" key="2">
    <source>
        <dbReference type="Pfam" id="PF01471"/>
    </source>
</evidence>
<dbReference type="InterPro" id="IPR036366">
    <property type="entry name" value="PGBDSf"/>
</dbReference>
<dbReference type="Gene3D" id="1.25.40.10">
    <property type="entry name" value="Tetratricopeptide repeat domain"/>
    <property type="match status" value="1"/>
</dbReference>
<dbReference type="PANTHER" id="PTHR11102:SF160">
    <property type="entry name" value="ERAD-ASSOCIATED E3 UBIQUITIN-PROTEIN LIGASE COMPONENT HRD3"/>
    <property type="match status" value="1"/>
</dbReference>
<dbReference type="KEGG" id="ncb:C0V82_13465"/>
<dbReference type="AlphaFoldDB" id="A0A2K9NFW0"/>
<keyword evidence="4" id="KW-1185">Reference proteome</keyword>
<sequence length="286" mass="29949">MALADALTSQTPTSAQDLRRAIYWYGQAAAKGDADAAWTLAELFRGDIGIPDDMEQTANWYRKAAEMGHAEAAFDLGLLYTEGYGVERDTAEAARWFQQSADAGVARALYMLGTLYEQGVDGAPDLDAARAWYGQAAEAGDPGARQALRRLDAGGRNVEVAEGPPAGMLGGPPGSATIRRSTVSGVLPRSDQDGDDDEDGAAPTAGPVTAMISGAAAGTGTRAIPVDQAGVREIQTRLIKLGLQKGKADGFLGKRTVAAIRAYQKSVGLPVDGKASQTLLRRLRQG</sequence>
<evidence type="ECO:0000313" key="3">
    <source>
        <dbReference type="EMBL" id="AUN31135.1"/>
    </source>
</evidence>